<dbReference type="EMBL" id="JAEFCI010006262">
    <property type="protein sequence ID" value="KAG5459816.1"/>
    <property type="molecule type" value="Genomic_DNA"/>
</dbReference>
<proteinExistence type="predicted"/>
<dbReference type="Proteomes" id="UP000673691">
    <property type="component" value="Unassembled WGS sequence"/>
</dbReference>
<comment type="caution">
    <text evidence="10">The sequence shown here is derived from an EMBL/GenBank/DDBJ whole genome shotgun (WGS) entry which is preliminary data.</text>
</comment>
<feature type="transmembrane region" description="Helical" evidence="8">
    <location>
        <begin position="226"/>
        <end position="245"/>
    </location>
</feature>
<evidence type="ECO:0000256" key="6">
    <source>
        <dbReference type="ARBA" id="ARBA00023136"/>
    </source>
</evidence>
<evidence type="ECO:0000256" key="3">
    <source>
        <dbReference type="ARBA" id="ARBA00022692"/>
    </source>
</evidence>
<feature type="compositionally biased region" description="Polar residues" evidence="7">
    <location>
        <begin position="51"/>
        <end position="62"/>
    </location>
</feature>
<evidence type="ECO:0000256" key="7">
    <source>
        <dbReference type="SAM" id="MobiDB-lite"/>
    </source>
</evidence>
<dbReference type="GO" id="GO:0015369">
    <property type="term" value="F:calcium:proton antiporter activity"/>
    <property type="evidence" value="ECO:0007669"/>
    <property type="project" value="TreeGrafter"/>
</dbReference>
<feature type="domain" description="Sodium/calcium exchanger membrane region" evidence="9">
    <location>
        <begin position="164"/>
        <end position="248"/>
    </location>
</feature>
<name>A0A8H8DIU0_9FUNG</name>
<evidence type="ECO:0000259" key="9">
    <source>
        <dbReference type="Pfam" id="PF01699"/>
    </source>
</evidence>
<sequence length="257" mass="26896">MWRRLNKTRTHASHIYSAPPTTHPSGSHHGHNGRLDSQYRRLTHSHRGVPNSKSATPPTLTLNAVGAAPAPPAGGANAAPGPSAAPPSSSYAGGSGADQNAAAGTSIELPAPDKCAEPRAPFSAIFSALNPPESGRAHSFFDSADGGEAGGHDAPNWSKLKSSFVLCTCTVLFSAIADPVVENMNIDEKFLGLTLFALVPNVTEFMNAISFAIYNNIALSMEIGSAYAVQVALLQIPALVAYSGFTHTDTTDLYHMF</sequence>
<evidence type="ECO:0000256" key="8">
    <source>
        <dbReference type="SAM" id="Phobius"/>
    </source>
</evidence>
<dbReference type="AlphaFoldDB" id="A0A8H8DIU0"/>
<feature type="transmembrane region" description="Helical" evidence="8">
    <location>
        <begin position="193"/>
        <end position="214"/>
    </location>
</feature>
<evidence type="ECO:0000313" key="11">
    <source>
        <dbReference type="Proteomes" id="UP000673691"/>
    </source>
</evidence>
<dbReference type="InterPro" id="IPR004837">
    <property type="entry name" value="NaCa_Exmemb"/>
</dbReference>
<keyword evidence="4 8" id="KW-1133">Transmembrane helix</keyword>
<keyword evidence="11" id="KW-1185">Reference proteome</keyword>
<comment type="subcellular location">
    <subcellularLocation>
        <location evidence="1">Endomembrane system</location>
        <topology evidence="1">Multi-pass membrane protein</topology>
    </subcellularLocation>
</comment>
<evidence type="ECO:0000256" key="4">
    <source>
        <dbReference type="ARBA" id="ARBA00022989"/>
    </source>
</evidence>
<evidence type="ECO:0000256" key="5">
    <source>
        <dbReference type="ARBA" id="ARBA00023065"/>
    </source>
</evidence>
<evidence type="ECO:0000313" key="10">
    <source>
        <dbReference type="EMBL" id="KAG5459816.1"/>
    </source>
</evidence>
<protein>
    <recommendedName>
        <fullName evidence="9">Sodium/calcium exchanger membrane region domain-containing protein</fullName>
    </recommendedName>
</protein>
<feature type="compositionally biased region" description="Low complexity" evidence="7">
    <location>
        <begin position="73"/>
        <end position="92"/>
    </location>
</feature>
<dbReference type="Pfam" id="PF01699">
    <property type="entry name" value="Na_Ca_ex"/>
    <property type="match status" value="1"/>
</dbReference>
<dbReference type="GO" id="GO:0012505">
    <property type="term" value="C:endomembrane system"/>
    <property type="evidence" value="ECO:0007669"/>
    <property type="project" value="UniProtKB-SubCell"/>
</dbReference>
<accession>A0A8H8DIU0</accession>
<keyword evidence="3 8" id="KW-0812">Transmembrane</keyword>
<keyword evidence="6 8" id="KW-0472">Membrane</keyword>
<reference evidence="10 11" key="1">
    <citation type="journal article" name="Sci. Rep.">
        <title>Genome-scale phylogenetic analyses confirm Olpidium as the closest living zoosporic fungus to the non-flagellated, terrestrial fungi.</title>
        <authorList>
            <person name="Chang Y."/>
            <person name="Rochon D."/>
            <person name="Sekimoto S."/>
            <person name="Wang Y."/>
            <person name="Chovatia M."/>
            <person name="Sandor L."/>
            <person name="Salamov A."/>
            <person name="Grigoriev I.V."/>
            <person name="Stajich J.E."/>
            <person name="Spatafora J.W."/>
        </authorList>
    </citation>
    <scope>NUCLEOTIDE SEQUENCE [LARGE SCALE GENOMIC DNA]</scope>
    <source>
        <strain evidence="10">S191</strain>
    </source>
</reference>
<dbReference type="PANTHER" id="PTHR31503">
    <property type="entry name" value="VACUOLAR CALCIUM ION TRANSPORTER"/>
    <property type="match status" value="1"/>
</dbReference>
<gene>
    <name evidence="10" type="ORF">BJ554DRAFT_8226</name>
</gene>
<organism evidence="10 11">
    <name type="scientific">Olpidium bornovanus</name>
    <dbReference type="NCBI Taxonomy" id="278681"/>
    <lineage>
        <taxon>Eukaryota</taxon>
        <taxon>Fungi</taxon>
        <taxon>Fungi incertae sedis</taxon>
        <taxon>Olpidiomycota</taxon>
        <taxon>Olpidiomycotina</taxon>
        <taxon>Olpidiomycetes</taxon>
        <taxon>Olpidiales</taxon>
        <taxon>Olpidiaceae</taxon>
        <taxon>Olpidium</taxon>
    </lineage>
</organism>
<evidence type="ECO:0000256" key="2">
    <source>
        <dbReference type="ARBA" id="ARBA00022448"/>
    </source>
</evidence>
<feature type="non-terminal residue" evidence="10">
    <location>
        <position position="257"/>
    </location>
</feature>
<dbReference type="GO" id="GO:0016020">
    <property type="term" value="C:membrane"/>
    <property type="evidence" value="ECO:0007669"/>
    <property type="project" value="InterPro"/>
</dbReference>
<dbReference type="InterPro" id="IPR004713">
    <property type="entry name" value="CaH_exchang"/>
</dbReference>
<feature type="region of interest" description="Disordered" evidence="7">
    <location>
        <begin position="1"/>
        <end position="102"/>
    </location>
</feature>
<evidence type="ECO:0000256" key="1">
    <source>
        <dbReference type="ARBA" id="ARBA00004127"/>
    </source>
</evidence>
<feature type="compositionally biased region" description="Basic residues" evidence="7">
    <location>
        <begin position="1"/>
        <end position="12"/>
    </location>
</feature>
<keyword evidence="5" id="KW-0406">Ion transport</keyword>
<dbReference type="PANTHER" id="PTHR31503:SF10">
    <property type="entry name" value="VNX1 PROTEIN"/>
    <property type="match status" value="1"/>
</dbReference>
<keyword evidence="2" id="KW-0813">Transport</keyword>
<dbReference type="OrthoDB" id="16982at2759"/>
<dbReference type="GO" id="GO:0006874">
    <property type="term" value="P:intracellular calcium ion homeostasis"/>
    <property type="evidence" value="ECO:0007669"/>
    <property type="project" value="TreeGrafter"/>
</dbReference>